<comment type="caution">
    <text evidence="1">The sequence shown here is derived from an EMBL/GenBank/DDBJ whole genome shotgun (WGS) entry which is preliminary data.</text>
</comment>
<dbReference type="PANTHER" id="PTHR36751">
    <property type="entry name" value="F3E22.8 PROTEIN"/>
    <property type="match status" value="1"/>
</dbReference>
<proteinExistence type="predicted"/>
<reference evidence="1 2" key="1">
    <citation type="submission" date="2020-04" db="EMBL/GenBank/DDBJ databases">
        <title>Plant Genome Project.</title>
        <authorList>
            <person name="Zhang R.-G."/>
        </authorList>
    </citation>
    <scope>NUCLEOTIDE SEQUENCE [LARGE SCALE GENOMIC DNA]</scope>
    <source>
        <strain evidence="1">YNK0</strain>
        <tissue evidence="1">Leaf</tissue>
    </source>
</reference>
<name>A0A834ZM27_TETSI</name>
<dbReference type="InterPro" id="IPR027417">
    <property type="entry name" value="P-loop_NTPase"/>
</dbReference>
<evidence type="ECO:0000313" key="1">
    <source>
        <dbReference type="EMBL" id="KAF8408792.1"/>
    </source>
</evidence>
<dbReference type="PANTHER" id="PTHR36751:SF1">
    <property type="entry name" value="F3E22.8 PROTEIN"/>
    <property type="match status" value="1"/>
</dbReference>
<dbReference type="Proteomes" id="UP000655225">
    <property type="component" value="Unassembled WGS sequence"/>
</dbReference>
<organism evidence="1 2">
    <name type="scientific">Tetracentron sinense</name>
    <name type="common">Spur-leaf</name>
    <dbReference type="NCBI Taxonomy" id="13715"/>
    <lineage>
        <taxon>Eukaryota</taxon>
        <taxon>Viridiplantae</taxon>
        <taxon>Streptophyta</taxon>
        <taxon>Embryophyta</taxon>
        <taxon>Tracheophyta</taxon>
        <taxon>Spermatophyta</taxon>
        <taxon>Magnoliopsida</taxon>
        <taxon>Trochodendrales</taxon>
        <taxon>Trochodendraceae</taxon>
        <taxon>Tetracentron</taxon>
    </lineage>
</organism>
<sequence>MSTPTSDNAIADSDDNRRSISMRGDGHAYTARKKVSYSIKWLWLQERTKGFVVSTPTSSEKILIAEAAAVGTVARGRRLFHMTSLKALSNQKYHEFWYVRDLCREWIRPLVHAEYSEKVSFAYSSNNHFSVPCDASSESSSAAGVLSISAGVLPIDAIAPPAVRSNSYRAALRTLSRQKRRTRRRSLTGDFDDGEEDGFFGDGGDGPFGGGGYGGYGGRGWNFDGYGGSNWEDSSSSSSDPAFDFVYEVLSWIALSNCVHFAFKKFIRIVAGGIGDPSREKVPMRAVPIC</sequence>
<dbReference type="AlphaFoldDB" id="A0A834ZM27"/>
<gene>
    <name evidence="1" type="ORF">HHK36_004861</name>
</gene>
<dbReference type="OrthoDB" id="1914074at2759"/>
<dbReference type="Gene3D" id="3.40.50.300">
    <property type="entry name" value="P-loop containing nucleotide triphosphate hydrolases"/>
    <property type="match status" value="1"/>
</dbReference>
<evidence type="ECO:0000313" key="2">
    <source>
        <dbReference type="Proteomes" id="UP000655225"/>
    </source>
</evidence>
<keyword evidence="2" id="KW-1185">Reference proteome</keyword>
<protein>
    <submittedName>
        <fullName evidence="1">Uncharacterized protein</fullName>
    </submittedName>
</protein>
<accession>A0A834ZM27</accession>
<dbReference type="EMBL" id="JABCRI010000003">
    <property type="protein sequence ID" value="KAF8408792.1"/>
    <property type="molecule type" value="Genomic_DNA"/>
</dbReference>